<dbReference type="InterPro" id="IPR036291">
    <property type="entry name" value="NAD(P)-bd_dom_sf"/>
</dbReference>
<dbReference type="PROSITE" id="PS00061">
    <property type="entry name" value="ADH_SHORT"/>
    <property type="match status" value="1"/>
</dbReference>
<dbReference type="PRINTS" id="PR00081">
    <property type="entry name" value="GDHRDH"/>
</dbReference>
<dbReference type="PRINTS" id="PR00080">
    <property type="entry name" value="SDRFAMILY"/>
</dbReference>
<dbReference type="PANTHER" id="PTHR43976">
    <property type="entry name" value="SHORT CHAIN DEHYDROGENASE"/>
    <property type="match status" value="1"/>
</dbReference>
<dbReference type="Proteomes" id="UP001465668">
    <property type="component" value="Unassembled WGS sequence"/>
</dbReference>
<accession>A0ABR2Y1U4</accession>
<comment type="caution">
    <text evidence="3">The sequence shown here is derived from an EMBL/GenBank/DDBJ whole genome shotgun (WGS) entry which is preliminary data.</text>
</comment>
<evidence type="ECO:0000313" key="4">
    <source>
        <dbReference type="Proteomes" id="UP001465668"/>
    </source>
</evidence>
<evidence type="ECO:0000313" key="3">
    <source>
        <dbReference type="EMBL" id="KAK9779755.1"/>
    </source>
</evidence>
<evidence type="ECO:0000256" key="1">
    <source>
        <dbReference type="ARBA" id="ARBA00022857"/>
    </source>
</evidence>
<name>A0ABR2Y1U4_9PEZI</name>
<gene>
    <name evidence="3" type="ORF">SCAR479_03362</name>
</gene>
<dbReference type="InterPro" id="IPR002347">
    <property type="entry name" value="SDR_fam"/>
</dbReference>
<keyword evidence="1" id="KW-0521">NADP</keyword>
<dbReference type="InterPro" id="IPR020904">
    <property type="entry name" value="Sc_DH/Rdtase_CS"/>
</dbReference>
<keyword evidence="4" id="KW-1185">Reference proteome</keyword>
<comment type="similarity">
    <text evidence="2">Belongs to the short-chain dehydrogenases/reductases (SDR) family.</text>
</comment>
<reference evidence="3 4" key="1">
    <citation type="submission" date="2024-02" db="EMBL/GenBank/DDBJ databases">
        <title>First draft genome assembly of two strains of Seiridium cardinale.</title>
        <authorList>
            <person name="Emiliani G."/>
            <person name="Scali E."/>
        </authorList>
    </citation>
    <scope>NUCLEOTIDE SEQUENCE [LARGE SCALE GENOMIC DNA]</scope>
    <source>
        <strain evidence="3 4">BM-138-000479</strain>
    </source>
</reference>
<proteinExistence type="inferred from homology"/>
<dbReference type="SUPFAM" id="SSF51735">
    <property type="entry name" value="NAD(P)-binding Rossmann-fold domains"/>
    <property type="match status" value="1"/>
</dbReference>
<dbReference type="EMBL" id="JARVKM010000009">
    <property type="protein sequence ID" value="KAK9779755.1"/>
    <property type="molecule type" value="Genomic_DNA"/>
</dbReference>
<evidence type="ECO:0000256" key="2">
    <source>
        <dbReference type="RuleBase" id="RU000363"/>
    </source>
</evidence>
<dbReference type="InterPro" id="IPR051911">
    <property type="entry name" value="SDR_oxidoreductase"/>
</dbReference>
<sequence>MSAPASFSMPKRSLTWLITGCSSGFGLELVRIAQANGHFVIATSRNPSRTPELISEVEGKGGKWVRLDVDDPNSAQVIDHLEKQGPAIDVLVNNAGFGLYGASEQFTEEEVHRQFETVFFGAYRLTRTAVRHMRQRRFGVVVDISSASAIRPVTTMGIYGAAKAALESVHKTLAREVAEFNIRILTVNPGIFNTPKDYEKGPVGDTLHRLKARSIPIDGDTKKGIKAIYEVIVGEGVGEGHEAEPVLPLGRDASRLVAANIAQWQHTIEVFGGVCNNVYVDHNKLQDDECPYEILCLVDENDWRLDDDDHGFGE</sequence>
<organism evidence="3 4">
    <name type="scientific">Seiridium cardinale</name>
    <dbReference type="NCBI Taxonomy" id="138064"/>
    <lineage>
        <taxon>Eukaryota</taxon>
        <taxon>Fungi</taxon>
        <taxon>Dikarya</taxon>
        <taxon>Ascomycota</taxon>
        <taxon>Pezizomycotina</taxon>
        <taxon>Sordariomycetes</taxon>
        <taxon>Xylariomycetidae</taxon>
        <taxon>Amphisphaeriales</taxon>
        <taxon>Sporocadaceae</taxon>
        <taxon>Seiridium</taxon>
    </lineage>
</organism>
<dbReference type="Pfam" id="PF00106">
    <property type="entry name" value="adh_short"/>
    <property type="match status" value="1"/>
</dbReference>
<dbReference type="Gene3D" id="3.40.50.720">
    <property type="entry name" value="NAD(P)-binding Rossmann-like Domain"/>
    <property type="match status" value="1"/>
</dbReference>
<dbReference type="PANTHER" id="PTHR43976:SF6">
    <property type="entry name" value="OXIDOREDUCTASE, PUTATIVE (AFU_ORTHOLOGUE AFUA_1G13950)-RELATED"/>
    <property type="match status" value="1"/>
</dbReference>
<protein>
    <submittedName>
        <fullName evidence="3">Uncharacterized protein</fullName>
    </submittedName>
</protein>